<dbReference type="RefSeq" id="XP_033675366.1">
    <property type="nucleotide sequence ID" value="XM_033826314.1"/>
</dbReference>
<name>A0A6A6HRA1_9PLEO</name>
<dbReference type="CDD" id="cd20071">
    <property type="entry name" value="SET_SMYD"/>
    <property type="match status" value="1"/>
</dbReference>
<dbReference type="PANTHER" id="PTHR47332">
    <property type="entry name" value="SET DOMAIN-CONTAINING PROTEIN 5"/>
    <property type="match status" value="1"/>
</dbReference>
<dbReference type="SUPFAM" id="SSF144232">
    <property type="entry name" value="HIT/MYND zinc finger-like"/>
    <property type="match status" value="1"/>
</dbReference>
<evidence type="ECO:0000313" key="7">
    <source>
        <dbReference type="EMBL" id="KAF2240362.1"/>
    </source>
</evidence>
<feature type="domain" description="SET" evidence="5">
    <location>
        <begin position="5"/>
        <end position="151"/>
    </location>
</feature>
<dbReference type="Gene3D" id="2.170.270.10">
    <property type="entry name" value="SET domain"/>
    <property type="match status" value="1"/>
</dbReference>
<dbReference type="PANTHER" id="PTHR47332:SF4">
    <property type="entry name" value="SET DOMAIN-CONTAINING PROTEIN 5"/>
    <property type="match status" value="1"/>
</dbReference>
<proteinExistence type="predicted"/>
<dbReference type="Proteomes" id="UP000800094">
    <property type="component" value="Unassembled WGS sequence"/>
</dbReference>
<evidence type="ECO:0000259" key="6">
    <source>
        <dbReference type="PROSITE" id="PS50865"/>
    </source>
</evidence>
<dbReference type="SUPFAM" id="SSF82199">
    <property type="entry name" value="SET domain"/>
    <property type="match status" value="1"/>
</dbReference>
<evidence type="ECO:0000256" key="3">
    <source>
        <dbReference type="ARBA" id="ARBA00022833"/>
    </source>
</evidence>
<evidence type="ECO:0000313" key="8">
    <source>
        <dbReference type="Proteomes" id="UP000800094"/>
    </source>
</evidence>
<evidence type="ECO:0000256" key="1">
    <source>
        <dbReference type="ARBA" id="ARBA00022723"/>
    </source>
</evidence>
<dbReference type="InterPro" id="IPR053185">
    <property type="entry name" value="SET_domain_protein"/>
</dbReference>
<keyword evidence="8" id="KW-1185">Reference proteome</keyword>
<dbReference type="PROSITE" id="PS01360">
    <property type="entry name" value="ZF_MYND_1"/>
    <property type="match status" value="1"/>
</dbReference>
<organism evidence="7 8">
    <name type="scientific">Trematosphaeria pertusa</name>
    <dbReference type="NCBI Taxonomy" id="390896"/>
    <lineage>
        <taxon>Eukaryota</taxon>
        <taxon>Fungi</taxon>
        <taxon>Dikarya</taxon>
        <taxon>Ascomycota</taxon>
        <taxon>Pezizomycotina</taxon>
        <taxon>Dothideomycetes</taxon>
        <taxon>Pleosporomycetidae</taxon>
        <taxon>Pleosporales</taxon>
        <taxon>Massarineae</taxon>
        <taxon>Trematosphaeriaceae</taxon>
        <taxon>Trematosphaeria</taxon>
    </lineage>
</organism>
<keyword evidence="1" id="KW-0479">Metal-binding</keyword>
<dbReference type="Pfam" id="PF01753">
    <property type="entry name" value="zf-MYND"/>
    <property type="match status" value="1"/>
</dbReference>
<keyword evidence="2 4" id="KW-0863">Zinc-finger</keyword>
<keyword evidence="3" id="KW-0862">Zinc</keyword>
<evidence type="ECO:0000259" key="5">
    <source>
        <dbReference type="PROSITE" id="PS50280"/>
    </source>
</evidence>
<dbReference type="GO" id="GO:0008270">
    <property type="term" value="F:zinc ion binding"/>
    <property type="evidence" value="ECO:0007669"/>
    <property type="project" value="UniProtKB-KW"/>
</dbReference>
<sequence length="545" mass="61747">MQSAICNCLYTIEAIPGKSHGLIAATTIAKGTRILSEFPLFKVPKGGNSKKRVRDSISDKVAVLPEEQRQTFLSLHNSFEDEDGPVLGRVRTNALPLGSNATMGGIFLESSRINHSCNPNAQNTWNDNLQKLTIHAIRDISKGDEITIFYLTARRNRSARLRALQTDFCFTCSCSLCSLPLDQRKTSDERWDEIHRLDSSIGSGTGILSAPLQTLHDVHKLLDLVHDEGFADASVPRAYYDAFQIAITHGDIARARVFAERAASTREILEGNDSPTVQRMKSLATNPTQHLAHGLSQKWRTTGDDVPKELANDEFERWLWRENTTQVSQYADLRSETAFPLFDDLPEENDISLEFYESTDGFSYRPRKHWCFLAEIIDVENFMRLRLIVKDKAGRKVPIAFYTESRGLEVDPSYIQEGFTVAILYAEQHGFLDLSVGIRHENPTAIKIVPLPLDELLTLSDKVQQYATELKGVRTCQGCNQKAATLKKCSRCGFFWYCDKSCQIAGWKEKGHKADCKLLKDPDLQRLFLMKWNVFEDYYRFGMTV</sequence>
<dbReference type="PROSITE" id="PS50280">
    <property type="entry name" value="SET"/>
    <property type="match status" value="1"/>
</dbReference>
<dbReference type="InterPro" id="IPR001214">
    <property type="entry name" value="SET_dom"/>
</dbReference>
<protein>
    <submittedName>
        <fullName evidence="7">SET domain-containing protein</fullName>
    </submittedName>
</protein>
<dbReference type="EMBL" id="ML987218">
    <property type="protein sequence ID" value="KAF2240362.1"/>
    <property type="molecule type" value="Genomic_DNA"/>
</dbReference>
<evidence type="ECO:0000256" key="2">
    <source>
        <dbReference type="ARBA" id="ARBA00022771"/>
    </source>
</evidence>
<dbReference type="PROSITE" id="PS50865">
    <property type="entry name" value="ZF_MYND_2"/>
    <property type="match status" value="1"/>
</dbReference>
<evidence type="ECO:0000256" key="4">
    <source>
        <dbReference type="PROSITE-ProRule" id="PRU00134"/>
    </source>
</evidence>
<dbReference type="GeneID" id="54579644"/>
<accession>A0A6A6HRA1</accession>
<dbReference type="InterPro" id="IPR002893">
    <property type="entry name" value="Znf_MYND"/>
</dbReference>
<gene>
    <name evidence="7" type="ORF">BU26DRAFT_497949</name>
</gene>
<dbReference type="InterPro" id="IPR046341">
    <property type="entry name" value="SET_dom_sf"/>
</dbReference>
<dbReference type="Gene3D" id="6.10.140.2220">
    <property type="match status" value="1"/>
</dbReference>
<dbReference type="OrthoDB" id="265717at2759"/>
<feature type="domain" description="MYND-type" evidence="6">
    <location>
        <begin position="476"/>
        <end position="516"/>
    </location>
</feature>
<reference evidence="7" key="1">
    <citation type="journal article" date="2020" name="Stud. Mycol.">
        <title>101 Dothideomycetes genomes: a test case for predicting lifestyles and emergence of pathogens.</title>
        <authorList>
            <person name="Haridas S."/>
            <person name="Albert R."/>
            <person name="Binder M."/>
            <person name="Bloem J."/>
            <person name="Labutti K."/>
            <person name="Salamov A."/>
            <person name="Andreopoulos B."/>
            <person name="Baker S."/>
            <person name="Barry K."/>
            <person name="Bills G."/>
            <person name="Bluhm B."/>
            <person name="Cannon C."/>
            <person name="Castanera R."/>
            <person name="Culley D."/>
            <person name="Daum C."/>
            <person name="Ezra D."/>
            <person name="Gonzalez J."/>
            <person name="Henrissat B."/>
            <person name="Kuo A."/>
            <person name="Liang C."/>
            <person name="Lipzen A."/>
            <person name="Lutzoni F."/>
            <person name="Magnuson J."/>
            <person name="Mondo S."/>
            <person name="Nolan M."/>
            <person name="Ohm R."/>
            <person name="Pangilinan J."/>
            <person name="Park H.-J."/>
            <person name="Ramirez L."/>
            <person name="Alfaro M."/>
            <person name="Sun H."/>
            <person name="Tritt A."/>
            <person name="Yoshinaga Y."/>
            <person name="Zwiers L.-H."/>
            <person name="Turgeon B."/>
            <person name="Goodwin S."/>
            <person name="Spatafora J."/>
            <person name="Crous P."/>
            <person name="Grigoriev I."/>
        </authorList>
    </citation>
    <scope>NUCLEOTIDE SEQUENCE</scope>
    <source>
        <strain evidence="7">CBS 122368</strain>
    </source>
</reference>
<dbReference type="AlphaFoldDB" id="A0A6A6HRA1"/>
<dbReference type="Pfam" id="PF00856">
    <property type="entry name" value="SET"/>
    <property type="match status" value="1"/>
</dbReference>
<dbReference type="SMART" id="SM00317">
    <property type="entry name" value="SET"/>
    <property type="match status" value="1"/>
</dbReference>